<feature type="domain" description="Methylated-DNA-[protein]-cysteine S-methyltransferase DNA binding" evidence="7">
    <location>
        <begin position="80"/>
        <end position="162"/>
    </location>
</feature>
<evidence type="ECO:0000259" key="7">
    <source>
        <dbReference type="Pfam" id="PF01035"/>
    </source>
</evidence>
<evidence type="ECO:0000256" key="3">
    <source>
        <dbReference type="ARBA" id="ARBA00022679"/>
    </source>
</evidence>
<dbReference type="GO" id="GO:0032259">
    <property type="term" value="P:methylation"/>
    <property type="evidence" value="ECO:0007669"/>
    <property type="project" value="UniProtKB-KW"/>
</dbReference>
<dbReference type="InterPro" id="IPR036217">
    <property type="entry name" value="MethylDNA_cys_MeTrfase_DNAb"/>
</dbReference>
<accession>A0A8J7FYX3</accession>
<dbReference type="SUPFAM" id="SSF53155">
    <property type="entry name" value="Methylated DNA-protein cysteine methyltransferase domain"/>
    <property type="match status" value="1"/>
</dbReference>
<comment type="catalytic activity">
    <reaction evidence="6">
        <text>a 6-O-methyl-2'-deoxyguanosine in DNA + L-cysteinyl-[protein] = S-methyl-L-cysteinyl-[protein] + a 2'-deoxyguanosine in DNA</text>
        <dbReference type="Rhea" id="RHEA:24000"/>
        <dbReference type="Rhea" id="RHEA-COMP:10131"/>
        <dbReference type="Rhea" id="RHEA-COMP:10132"/>
        <dbReference type="Rhea" id="RHEA-COMP:11367"/>
        <dbReference type="Rhea" id="RHEA-COMP:11368"/>
        <dbReference type="ChEBI" id="CHEBI:29950"/>
        <dbReference type="ChEBI" id="CHEBI:82612"/>
        <dbReference type="ChEBI" id="CHEBI:85445"/>
        <dbReference type="ChEBI" id="CHEBI:85448"/>
        <dbReference type="EC" id="2.1.1.63"/>
    </reaction>
</comment>
<organism evidence="8 9">
    <name type="scientific">Chitinilyticum piscinae</name>
    <dbReference type="NCBI Taxonomy" id="2866724"/>
    <lineage>
        <taxon>Bacteria</taxon>
        <taxon>Pseudomonadati</taxon>
        <taxon>Pseudomonadota</taxon>
        <taxon>Betaproteobacteria</taxon>
        <taxon>Neisseriales</taxon>
        <taxon>Chitinibacteraceae</taxon>
        <taxon>Chitinilyticum</taxon>
    </lineage>
</organism>
<evidence type="ECO:0000313" key="9">
    <source>
        <dbReference type="Proteomes" id="UP000604481"/>
    </source>
</evidence>
<proteinExistence type="predicted"/>
<evidence type="ECO:0000256" key="2">
    <source>
        <dbReference type="ARBA" id="ARBA00022603"/>
    </source>
</evidence>
<evidence type="ECO:0000256" key="5">
    <source>
        <dbReference type="ARBA" id="ARBA00023204"/>
    </source>
</evidence>
<evidence type="ECO:0000256" key="6">
    <source>
        <dbReference type="ARBA" id="ARBA00049348"/>
    </source>
</evidence>
<protein>
    <submittedName>
        <fullName evidence="8">Methylated-DNA--[protein]-cysteine S-methyltransferase</fullName>
    </submittedName>
</protein>
<comment type="catalytic activity">
    <reaction evidence="1">
        <text>a 4-O-methyl-thymidine in DNA + L-cysteinyl-[protein] = a thymidine in DNA + S-methyl-L-cysteinyl-[protein]</text>
        <dbReference type="Rhea" id="RHEA:53428"/>
        <dbReference type="Rhea" id="RHEA-COMP:10131"/>
        <dbReference type="Rhea" id="RHEA-COMP:10132"/>
        <dbReference type="Rhea" id="RHEA-COMP:13555"/>
        <dbReference type="Rhea" id="RHEA-COMP:13556"/>
        <dbReference type="ChEBI" id="CHEBI:29950"/>
        <dbReference type="ChEBI" id="CHEBI:82612"/>
        <dbReference type="ChEBI" id="CHEBI:137386"/>
        <dbReference type="ChEBI" id="CHEBI:137387"/>
        <dbReference type="EC" id="2.1.1.63"/>
    </reaction>
</comment>
<keyword evidence="4" id="KW-0227">DNA damage</keyword>
<evidence type="ECO:0000313" key="8">
    <source>
        <dbReference type="EMBL" id="MBE9608900.1"/>
    </source>
</evidence>
<keyword evidence="5" id="KW-0234">DNA repair</keyword>
<dbReference type="InterPro" id="IPR001497">
    <property type="entry name" value="MethylDNA_cys_MeTrfase_AS"/>
</dbReference>
<dbReference type="PROSITE" id="PS00374">
    <property type="entry name" value="MGMT"/>
    <property type="match status" value="1"/>
</dbReference>
<dbReference type="Pfam" id="PF01035">
    <property type="entry name" value="DNA_binding_1"/>
    <property type="match status" value="1"/>
</dbReference>
<dbReference type="GO" id="GO:0006281">
    <property type="term" value="P:DNA repair"/>
    <property type="evidence" value="ECO:0007669"/>
    <property type="project" value="UniProtKB-KW"/>
</dbReference>
<gene>
    <name evidence="8" type="ORF">INR99_06015</name>
</gene>
<dbReference type="CDD" id="cd06445">
    <property type="entry name" value="ATase"/>
    <property type="match status" value="1"/>
</dbReference>
<dbReference type="PANTHER" id="PTHR10815:SF13">
    <property type="entry name" value="METHYLATED-DNA--PROTEIN-CYSTEINE METHYLTRANSFERASE"/>
    <property type="match status" value="1"/>
</dbReference>
<keyword evidence="2" id="KW-0489">Methyltransferase</keyword>
<evidence type="ECO:0000256" key="4">
    <source>
        <dbReference type="ARBA" id="ARBA00022763"/>
    </source>
</evidence>
<comment type="caution">
    <text evidence="8">The sequence shown here is derived from an EMBL/GenBank/DDBJ whole genome shotgun (WGS) entry which is preliminary data.</text>
</comment>
<dbReference type="InterPro" id="IPR014048">
    <property type="entry name" value="MethylDNA_cys_MeTrfase_DNA-bd"/>
</dbReference>
<dbReference type="InterPro" id="IPR036631">
    <property type="entry name" value="MGMT_N_sf"/>
</dbReference>
<dbReference type="RefSeq" id="WP_194115440.1">
    <property type="nucleotide sequence ID" value="NZ_JADFUA010000003.1"/>
</dbReference>
<name>A0A8J7FYX3_9NEIS</name>
<dbReference type="PANTHER" id="PTHR10815">
    <property type="entry name" value="METHYLATED-DNA--PROTEIN-CYSTEINE METHYLTRANSFERASE"/>
    <property type="match status" value="1"/>
</dbReference>
<sequence>MQNPWQLDEFQVVLATPFGKLGVSVVAERIRALEFLPEDIPLRSSHDALLREFAAQLRHYCADPRFQFDLPYALQGTAHQLKVWKAISEIPSGMVSRYGKIAEQIGSSPRAVGNACGRNPLPLLIPCHRVVAAGSGLGGFNASRNGVDWLPIKRWLLRHEGVAVLG</sequence>
<dbReference type="Gene3D" id="1.10.10.10">
    <property type="entry name" value="Winged helix-like DNA-binding domain superfamily/Winged helix DNA-binding domain"/>
    <property type="match status" value="1"/>
</dbReference>
<dbReference type="InterPro" id="IPR036388">
    <property type="entry name" value="WH-like_DNA-bd_sf"/>
</dbReference>
<dbReference type="EMBL" id="JADFUA010000003">
    <property type="protein sequence ID" value="MBE9608900.1"/>
    <property type="molecule type" value="Genomic_DNA"/>
</dbReference>
<dbReference type="Proteomes" id="UP000604481">
    <property type="component" value="Unassembled WGS sequence"/>
</dbReference>
<dbReference type="AlphaFoldDB" id="A0A8J7FYX3"/>
<dbReference type="SUPFAM" id="SSF46767">
    <property type="entry name" value="Methylated DNA-protein cysteine methyltransferase, C-terminal domain"/>
    <property type="match status" value="1"/>
</dbReference>
<reference evidence="8 9" key="1">
    <citation type="submission" date="2020-10" db="EMBL/GenBank/DDBJ databases">
        <title>The genome sequence of Chitinilyticum litopenaei 4Y14.</title>
        <authorList>
            <person name="Liu Y."/>
        </authorList>
    </citation>
    <scope>NUCLEOTIDE SEQUENCE [LARGE SCALE GENOMIC DNA]</scope>
    <source>
        <strain evidence="8 9">4Y14</strain>
    </source>
</reference>
<keyword evidence="3" id="KW-0808">Transferase</keyword>
<dbReference type="NCBIfam" id="TIGR00589">
    <property type="entry name" value="ogt"/>
    <property type="match status" value="1"/>
</dbReference>
<keyword evidence="9" id="KW-1185">Reference proteome</keyword>
<evidence type="ECO:0000256" key="1">
    <source>
        <dbReference type="ARBA" id="ARBA00001286"/>
    </source>
</evidence>
<dbReference type="GO" id="GO:0003908">
    <property type="term" value="F:methylated-DNA-[protein]-cysteine S-methyltransferase activity"/>
    <property type="evidence" value="ECO:0007669"/>
    <property type="project" value="UniProtKB-EC"/>
</dbReference>